<accession>A0ABY2NYY7</accession>
<gene>
    <name evidence="2" type="ORF">EHR01_10525</name>
</gene>
<evidence type="ECO:0000313" key="3">
    <source>
        <dbReference type="Proteomes" id="UP000297940"/>
    </source>
</evidence>
<evidence type="ECO:0000313" key="2">
    <source>
        <dbReference type="EMBL" id="TGM74411.1"/>
    </source>
</evidence>
<sequence length="270" mass="31478">MTNEIQDSIKDQIKQRLLDPLIGIIILSTISYNWKLISILLFDQKPIIERINYIESVFFSKPEDYLFHFGFPLLFSTIWFLLYPYLRHFTSIYYTWSFLRTEKTKRDITNRINNMSRLDFLEEIYQKLQSIEQPLIRFYQLNKGDQNTYIIIKCNSAEIGDWISNSENIGKLAFQNKDKTIWATGIVVEKFLNGYVLVQTSGELPWAIAGISIGKTPSGPLDYFLSSYPGKMTLEKANSNRESQLVGSSFINSENVFFKINLRVSREAIK</sequence>
<proteinExistence type="predicted"/>
<feature type="transmembrane region" description="Helical" evidence="1">
    <location>
        <begin position="65"/>
        <end position="86"/>
    </location>
</feature>
<dbReference type="EMBL" id="RQHK01000010">
    <property type="protein sequence ID" value="TGM74411.1"/>
    <property type="molecule type" value="Genomic_DNA"/>
</dbReference>
<feature type="transmembrane region" description="Helical" evidence="1">
    <location>
        <begin position="21"/>
        <end position="42"/>
    </location>
</feature>
<protein>
    <submittedName>
        <fullName evidence="2">Uncharacterized protein</fullName>
    </submittedName>
</protein>
<keyword evidence="1" id="KW-0812">Transmembrane</keyword>
<keyword evidence="1" id="KW-1133">Transmembrane helix</keyword>
<evidence type="ECO:0000256" key="1">
    <source>
        <dbReference type="SAM" id="Phobius"/>
    </source>
</evidence>
<keyword evidence="3" id="KW-1185">Reference proteome</keyword>
<comment type="caution">
    <text evidence="2">The sequence shown here is derived from an EMBL/GenBank/DDBJ whole genome shotgun (WGS) entry which is preliminary data.</text>
</comment>
<dbReference type="RefSeq" id="WP_135694751.1">
    <property type="nucleotide sequence ID" value="NZ_RQHK01000010.1"/>
</dbReference>
<keyword evidence="1" id="KW-0472">Membrane</keyword>
<organism evidence="2 3">
    <name type="scientific">Leptospira mtsangambouensis</name>
    <dbReference type="NCBI Taxonomy" id="2484912"/>
    <lineage>
        <taxon>Bacteria</taxon>
        <taxon>Pseudomonadati</taxon>
        <taxon>Spirochaetota</taxon>
        <taxon>Spirochaetia</taxon>
        <taxon>Leptospirales</taxon>
        <taxon>Leptospiraceae</taxon>
        <taxon>Leptospira</taxon>
    </lineage>
</organism>
<dbReference type="Proteomes" id="UP000297940">
    <property type="component" value="Unassembled WGS sequence"/>
</dbReference>
<reference evidence="3" key="1">
    <citation type="journal article" date="2019" name="PLoS Negl. Trop. Dis.">
        <title>Revisiting the worldwide diversity of Leptospira species in the environment.</title>
        <authorList>
            <person name="Vincent A.T."/>
            <person name="Schiettekatte O."/>
            <person name="Bourhy P."/>
            <person name="Veyrier F.J."/>
            <person name="Picardeau M."/>
        </authorList>
    </citation>
    <scope>NUCLEOTIDE SEQUENCE [LARGE SCALE GENOMIC DNA]</scope>
    <source>
        <strain evidence="3">201601298</strain>
    </source>
</reference>
<name>A0ABY2NYY7_9LEPT</name>